<dbReference type="KEGG" id="stha:NCTC11429_02830"/>
<dbReference type="Proteomes" id="UP000308196">
    <property type="component" value="Chromosome"/>
</dbReference>
<accession>A0A4U9V996</accession>
<reference evidence="1 2" key="1">
    <citation type="submission" date="2019-05" db="EMBL/GenBank/DDBJ databases">
        <authorList>
            <consortium name="Pathogen Informatics"/>
        </authorList>
    </citation>
    <scope>NUCLEOTIDE SEQUENCE [LARGE SCALE GENOMIC DNA]</scope>
    <source>
        <strain evidence="1 2">NCTC11429</strain>
    </source>
</reference>
<gene>
    <name evidence="1" type="ORF">NCTC11429_02830</name>
</gene>
<sequence length="30" mass="3701">MLLTFFNAITLKQFKHQKNEKNYCNFNNNH</sequence>
<dbReference type="AlphaFoldDB" id="A0A4U9V996"/>
<evidence type="ECO:0000313" key="1">
    <source>
        <dbReference type="EMBL" id="VTR43260.1"/>
    </source>
</evidence>
<proteinExistence type="predicted"/>
<evidence type="ECO:0000313" key="2">
    <source>
        <dbReference type="Proteomes" id="UP000308196"/>
    </source>
</evidence>
<dbReference type="EMBL" id="LR590484">
    <property type="protein sequence ID" value="VTR43260.1"/>
    <property type="molecule type" value="Genomic_DNA"/>
</dbReference>
<organism evidence="1 2">
    <name type="scientific">Sphingobacterium thalpophilum</name>
    <dbReference type="NCBI Taxonomy" id="259"/>
    <lineage>
        <taxon>Bacteria</taxon>
        <taxon>Pseudomonadati</taxon>
        <taxon>Bacteroidota</taxon>
        <taxon>Sphingobacteriia</taxon>
        <taxon>Sphingobacteriales</taxon>
        <taxon>Sphingobacteriaceae</taxon>
        <taxon>Sphingobacterium</taxon>
    </lineage>
</organism>
<name>A0A4U9V996_9SPHI</name>
<protein>
    <submittedName>
        <fullName evidence="1">Uncharacterized protein</fullName>
    </submittedName>
</protein>